<evidence type="ECO:0000256" key="1">
    <source>
        <dbReference type="ARBA" id="ARBA00022801"/>
    </source>
</evidence>
<dbReference type="InterPro" id="IPR005754">
    <property type="entry name" value="Sortase"/>
</dbReference>
<dbReference type="GO" id="GO:0016787">
    <property type="term" value="F:hydrolase activity"/>
    <property type="evidence" value="ECO:0007669"/>
    <property type="project" value="UniProtKB-KW"/>
</dbReference>
<organism evidence="2 3">
    <name type="scientific">Actinospica acidithermotolerans</name>
    <dbReference type="NCBI Taxonomy" id="2828514"/>
    <lineage>
        <taxon>Bacteria</taxon>
        <taxon>Bacillati</taxon>
        <taxon>Actinomycetota</taxon>
        <taxon>Actinomycetes</taxon>
        <taxon>Catenulisporales</taxon>
        <taxon>Actinospicaceae</taxon>
        <taxon>Actinospica</taxon>
    </lineage>
</organism>
<dbReference type="SUPFAM" id="SSF63817">
    <property type="entry name" value="Sortase"/>
    <property type="match status" value="1"/>
</dbReference>
<evidence type="ECO:0000313" key="3">
    <source>
        <dbReference type="Proteomes" id="UP000676325"/>
    </source>
</evidence>
<name>A0A941EFS6_9ACTN</name>
<accession>A0A941EFS6</accession>
<dbReference type="AlphaFoldDB" id="A0A941EFS6"/>
<dbReference type="InterPro" id="IPR042001">
    <property type="entry name" value="Sortase_F"/>
</dbReference>
<reference evidence="2" key="1">
    <citation type="submission" date="2021-04" db="EMBL/GenBank/DDBJ databases">
        <title>Genome based classification of Actinospica acidithermotolerans sp. nov., an actinobacterium isolated from an Indonesian hot spring.</title>
        <authorList>
            <person name="Kusuma A.B."/>
            <person name="Putra K.E."/>
            <person name="Nafisah S."/>
            <person name="Loh J."/>
            <person name="Nouioui I."/>
            <person name="Goodfellow M."/>
        </authorList>
    </citation>
    <scope>NUCLEOTIDE SEQUENCE</scope>
    <source>
        <strain evidence="2">MGRD01-02</strain>
    </source>
</reference>
<dbReference type="InterPro" id="IPR023365">
    <property type="entry name" value="Sortase_dom-sf"/>
</dbReference>
<evidence type="ECO:0000313" key="2">
    <source>
        <dbReference type="EMBL" id="MBR7826894.1"/>
    </source>
</evidence>
<proteinExistence type="predicted"/>
<dbReference type="CDD" id="cd05829">
    <property type="entry name" value="Sortase_F"/>
    <property type="match status" value="1"/>
</dbReference>
<dbReference type="NCBIfam" id="NF033748">
    <property type="entry name" value="class_F_sortase"/>
    <property type="match status" value="1"/>
</dbReference>
<keyword evidence="3" id="KW-1185">Reference proteome</keyword>
<dbReference type="Gene3D" id="2.40.260.10">
    <property type="entry name" value="Sortase"/>
    <property type="match status" value="1"/>
</dbReference>
<sequence>MALRRVLGWVALGVVALGALKIAHSQQPAQGPPSPAASAYLPPAPAPGSVFAAPLGGSQPVRIDIPDVDIHAVLVKVGLQADGSVGAPPLDQAQKAAWYDGSPSPGQAGPSIIDAHVDSRETKGFRGAFYNLGQVQPGEQIHVTRSDHVVATFTVDSVQQAPKSAFPTSRVYGSVPYAALRLITCGGDFDYARGTYKDNTIVYAHMTDTSTN</sequence>
<dbReference type="Proteomes" id="UP000676325">
    <property type="component" value="Unassembled WGS sequence"/>
</dbReference>
<dbReference type="Pfam" id="PF04203">
    <property type="entry name" value="Sortase"/>
    <property type="match status" value="1"/>
</dbReference>
<keyword evidence="1" id="KW-0378">Hydrolase</keyword>
<gene>
    <name evidence="2" type="ORF">KDK95_11320</name>
</gene>
<protein>
    <submittedName>
        <fullName evidence="2">Class F sortase</fullName>
    </submittedName>
</protein>
<comment type="caution">
    <text evidence="2">The sequence shown here is derived from an EMBL/GenBank/DDBJ whole genome shotgun (WGS) entry which is preliminary data.</text>
</comment>
<dbReference type="RefSeq" id="WP_212518038.1">
    <property type="nucleotide sequence ID" value="NZ_JAGSOH010000024.1"/>
</dbReference>
<dbReference type="EMBL" id="JAGSOH010000024">
    <property type="protein sequence ID" value="MBR7826894.1"/>
    <property type="molecule type" value="Genomic_DNA"/>
</dbReference>